<dbReference type="RefSeq" id="WP_203808744.1">
    <property type="nucleotide sequence ID" value="NZ_BOMY01000032.1"/>
</dbReference>
<name>A0A919TTZ7_9ACTN</name>
<gene>
    <name evidence="2" type="ORF">Ate02nite_45290</name>
</gene>
<keyword evidence="1" id="KW-0732">Signal</keyword>
<evidence type="ECO:0008006" key="4">
    <source>
        <dbReference type="Google" id="ProtNLM"/>
    </source>
</evidence>
<dbReference type="Gene3D" id="2.60.40.1890">
    <property type="entry name" value="PCu(A)C copper chaperone"/>
    <property type="match status" value="1"/>
</dbReference>
<dbReference type="PANTHER" id="PTHR36302">
    <property type="entry name" value="BLR7088 PROTEIN"/>
    <property type="match status" value="1"/>
</dbReference>
<dbReference type="PANTHER" id="PTHR36302:SF1">
    <property type="entry name" value="COPPER CHAPERONE PCU(A)C"/>
    <property type="match status" value="1"/>
</dbReference>
<dbReference type="PROSITE" id="PS51257">
    <property type="entry name" value="PROKAR_LIPOPROTEIN"/>
    <property type="match status" value="1"/>
</dbReference>
<accession>A0A919TTZ7</accession>
<dbReference type="EMBL" id="BOMY01000032">
    <property type="protein sequence ID" value="GIF21799.1"/>
    <property type="molecule type" value="Genomic_DNA"/>
</dbReference>
<evidence type="ECO:0000256" key="1">
    <source>
        <dbReference type="SAM" id="SignalP"/>
    </source>
</evidence>
<proteinExistence type="predicted"/>
<dbReference type="InterPro" id="IPR007410">
    <property type="entry name" value="LpqE-like"/>
</dbReference>
<dbReference type="InterPro" id="IPR058248">
    <property type="entry name" value="Lxx211020-like"/>
</dbReference>
<dbReference type="Pfam" id="PF04314">
    <property type="entry name" value="PCuAC"/>
    <property type="match status" value="1"/>
</dbReference>
<dbReference type="Proteomes" id="UP000623608">
    <property type="component" value="Unassembled WGS sequence"/>
</dbReference>
<comment type="caution">
    <text evidence="2">The sequence shown here is derived from an EMBL/GenBank/DDBJ whole genome shotgun (WGS) entry which is preliminary data.</text>
</comment>
<evidence type="ECO:0000313" key="2">
    <source>
        <dbReference type="EMBL" id="GIF21799.1"/>
    </source>
</evidence>
<keyword evidence="3" id="KW-1185">Reference proteome</keyword>
<dbReference type="AlphaFoldDB" id="A0A919TTZ7"/>
<dbReference type="InterPro" id="IPR036182">
    <property type="entry name" value="PCuAC_sf"/>
</dbReference>
<dbReference type="SUPFAM" id="SSF110087">
    <property type="entry name" value="DR1885-like metal-binding protein"/>
    <property type="match status" value="1"/>
</dbReference>
<feature type="signal peptide" evidence="1">
    <location>
        <begin position="1"/>
        <end position="26"/>
    </location>
</feature>
<evidence type="ECO:0000313" key="3">
    <source>
        <dbReference type="Proteomes" id="UP000623608"/>
    </source>
</evidence>
<protein>
    <recommendedName>
        <fullName evidence="4">Copper chaperone PCu(A)C</fullName>
    </recommendedName>
</protein>
<organism evidence="2 3">
    <name type="scientific">Paractinoplanes tereljensis</name>
    <dbReference type="NCBI Taxonomy" id="571912"/>
    <lineage>
        <taxon>Bacteria</taxon>
        <taxon>Bacillati</taxon>
        <taxon>Actinomycetota</taxon>
        <taxon>Actinomycetes</taxon>
        <taxon>Micromonosporales</taxon>
        <taxon>Micromonosporaceae</taxon>
        <taxon>Paractinoplanes</taxon>
    </lineage>
</organism>
<feature type="chain" id="PRO_5039014481" description="Copper chaperone PCu(A)C" evidence="1">
    <location>
        <begin position="27"/>
        <end position="200"/>
    </location>
</feature>
<sequence>MTVDITKNTLTRIAATAGLLVTLGLAGCGNDAATGSTPTATPSAAATSLTIKDPWVKAAPAGEMTAAFGVLTNGTGADVTVVSAESPASPMELHEMTMKDGKMVMQPKEGGFLIKAGGTHELSPGGDHLMLMSPAKAIEAGDEVTFTLKLADGTTVPFTAIAKPFAGAGESYAPDMSMPASGMPASGMPTPGMPMGSATP</sequence>
<reference evidence="2" key="1">
    <citation type="submission" date="2021-01" db="EMBL/GenBank/DDBJ databases">
        <title>Whole genome shotgun sequence of Actinoplanes tereljensis NBRC 105297.</title>
        <authorList>
            <person name="Komaki H."/>
            <person name="Tamura T."/>
        </authorList>
    </citation>
    <scope>NUCLEOTIDE SEQUENCE</scope>
    <source>
        <strain evidence="2">NBRC 105297</strain>
    </source>
</reference>